<dbReference type="Proteomes" id="UP000322000">
    <property type="component" value="Chromosome 25"/>
</dbReference>
<dbReference type="RefSeq" id="XP_026743781.1">
    <property type="nucleotide sequence ID" value="XM_026887980.1"/>
</dbReference>
<dbReference type="Pfam" id="PF00050">
    <property type="entry name" value="Kazal_1"/>
    <property type="match status" value="1"/>
</dbReference>
<dbReference type="PANTHER" id="PTHR21179:SF1">
    <property type="entry name" value="KAZ1-TYPE SERINE PROTEASE INHIBITOR-LIKE PROTEIN TYPE EPSILON-RELATED"/>
    <property type="match status" value="1"/>
</dbReference>
<feature type="compositionally biased region" description="Low complexity" evidence="1">
    <location>
        <begin position="357"/>
        <end position="369"/>
    </location>
</feature>
<evidence type="ECO:0000313" key="4">
    <source>
        <dbReference type="RefSeq" id="XP_026743781.1"/>
    </source>
</evidence>
<dbReference type="PROSITE" id="PS51465">
    <property type="entry name" value="KAZAL_2"/>
    <property type="match status" value="5"/>
</dbReference>
<organism evidence="3 4">
    <name type="scientific">Trichoplusia ni</name>
    <name type="common">Cabbage looper</name>
    <dbReference type="NCBI Taxonomy" id="7111"/>
    <lineage>
        <taxon>Eukaryota</taxon>
        <taxon>Metazoa</taxon>
        <taxon>Ecdysozoa</taxon>
        <taxon>Arthropoda</taxon>
        <taxon>Hexapoda</taxon>
        <taxon>Insecta</taxon>
        <taxon>Pterygota</taxon>
        <taxon>Neoptera</taxon>
        <taxon>Endopterygota</taxon>
        <taxon>Lepidoptera</taxon>
        <taxon>Glossata</taxon>
        <taxon>Ditrysia</taxon>
        <taxon>Noctuoidea</taxon>
        <taxon>Noctuidae</taxon>
        <taxon>Plusiinae</taxon>
        <taxon>Trichoplusia</taxon>
    </lineage>
</organism>
<dbReference type="GeneID" id="113505340"/>
<dbReference type="CDD" id="cd00104">
    <property type="entry name" value="KAZAL_FS"/>
    <property type="match status" value="3"/>
</dbReference>
<gene>
    <name evidence="4" type="primary">LOC113505340</name>
</gene>
<dbReference type="Pfam" id="PF07648">
    <property type="entry name" value="Kazal_2"/>
    <property type="match status" value="4"/>
</dbReference>
<feature type="domain" description="Kazal-like" evidence="2">
    <location>
        <begin position="1"/>
        <end position="39"/>
    </location>
</feature>
<dbReference type="PANTHER" id="PTHR21179">
    <property type="entry name" value="SERINE-TYPE ENDOPEPTIDASE INHIBITOR"/>
    <property type="match status" value="1"/>
</dbReference>
<proteinExistence type="predicted"/>
<dbReference type="InterPro" id="IPR039932">
    <property type="entry name" value="Spink4-like"/>
</dbReference>
<keyword evidence="3" id="KW-1185">Reference proteome</keyword>
<feature type="compositionally biased region" description="Low complexity" evidence="1">
    <location>
        <begin position="565"/>
        <end position="579"/>
    </location>
</feature>
<accession>A0A7E5WUE7</accession>
<dbReference type="InterPro" id="IPR002350">
    <property type="entry name" value="Kazal_dom"/>
</dbReference>
<feature type="domain" description="Kazal-like" evidence="2">
    <location>
        <begin position="680"/>
        <end position="733"/>
    </location>
</feature>
<dbReference type="GO" id="GO:0004867">
    <property type="term" value="F:serine-type endopeptidase inhibitor activity"/>
    <property type="evidence" value="ECO:0007669"/>
    <property type="project" value="InterPro"/>
</dbReference>
<feature type="region of interest" description="Disordered" evidence="1">
    <location>
        <begin position="347"/>
        <end position="590"/>
    </location>
</feature>
<feature type="domain" description="Kazal-like" evidence="2">
    <location>
        <begin position="595"/>
        <end position="648"/>
    </location>
</feature>
<reference evidence="4" key="1">
    <citation type="submission" date="2025-08" db="UniProtKB">
        <authorList>
            <consortium name="RefSeq"/>
        </authorList>
    </citation>
    <scope>IDENTIFICATION</scope>
</reference>
<name>A0A7E5WUE7_TRINI</name>
<dbReference type="Gene3D" id="3.30.60.30">
    <property type="match status" value="5"/>
</dbReference>
<dbReference type="InterPro" id="IPR036058">
    <property type="entry name" value="Kazal_dom_sf"/>
</dbReference>
<feature type="compositionally biased region" description="Gly residues" evidence="1">
    <location>
        <begin position="546"/>
        <end position="557"/>
    </location>
</feature>
<evidence type="ECO:0000259" key="2">
    <source>
        <dbReference type="PROSITE" id="PS51465"/>
    </source>
</evidence>
<sequence length="925" mass="98962">MPPAILLCITACPVTSEYNPVCGSDRVTYSNPGRLACANMCGATLVVLMGTVAVQGMAWRRYHWHRMDHDEPHYHGPHRFHHGQPHRFHHEHHHQKFHNTQCNGTSRGEGYHRRCIKVTSNEPPIATETSSIPVTKLILISTPTIQPSTTNRPSEIRPAEITTAVSSSTKKHASEIQSDVKSTTPSSSIKSHPTEYEPAEIVTTPYSTIHDTESESDLTSTPLYSSLATEASPAHFTSRPVRKVPSTPELTTMTLPQITTWRPKSPPAILTEMTPAPDTTISLDEGPPTLSPDIIRCIETCPATPEFNPVCGTNYVMYENEGKLFCAKSCGIDVSILRRSLCPPPVFEDSFEGGPPGADSPGAAPSEGEPPGRGPPGREQPEGGFPGRAPPDQGQPEERLPGREPPGQGQPIGGPPGQGLPEGGTPGRVPPGQGQPEGGPAGRNPPGQGRPEGGPNGRRPPGQGQSEGGPPGRGPPGQEQSERDPSRRGPPGQGQPEGGPNGKRPPGQEWSEGGPPGKVHHSQGQPEGGLPLRERPGEGQNERGPLGIGPSGQGQPEGGPPGIEPPGQGQPEGPSEASSSPPPTLPAFLTRTTPLSSFHMCMRQCPITADFTPVCGTDLITYMNMERLLCAQKCGDGVQVLCEKPCAVCGVNSVATLKPKATTSLTTTTASTRSFSQKDEADIRQCMRSCPVTPEYNPICGTDRLTYTNPGHLLCAQTCGVDVTVARFSPCHVTSTSTSTTEYPLTYDELNCIRDCRVTAVYNPVCGTDNLTYINLGHLECARYCGLDVALKESSRCRGDLDYPTESTEKTQAPTSPTIDREKDKLITTTQSTTLTTTSKPISTNTPVPTSSTTVGFTIPSYILKDIFETTTDNPVPLTTLSSTTTTTTTVRPTTEVDEDIDLDARFGKDIKDKDYNSRIIFPED</sequence>
<feature type="region of interest" description="Disordered" evidence="1">
    <location>
        <begin position="164"/>
        <end position="221"/>
    </location>
</feature>
<feature type="domain" description="Kazal-like" evidence="2">
    <location>
        <begin position="291"/>
        <end position="344"/>
    </location>
</feature>
<evidence type="ECO:0000256" key="1">
    <source>
        <dbReference type="SAM" id="MobiDB-lite"/>
    </source>
</evidence>
<feature type="compositionally biased region" description="Gly residues" evidence="1">
    <location>
        <begin position="410"/>
        <end position="426"/>
    </location>
</feature>
<protein>
    <submittedName>
        <fullName evidence="4">Uncharacterized protein LOC113505340 isoform X2</fullName>
    </submittedName>
</protein>
<feature type="domain" description="Kazal-like" evidence="2">
    <location>
        <begin position="746"/>
        <end position="799"/>
    </location>
</feature>
<evidence type="ECO:0000313" key="3">
    <source>
        <dbReference type="Proteomes" id="UP000322000"/>
    </source>
</evidence>
<dbReference type="AlphaFoldDB" id="A0A7E5WUE7"/>
<dbReference type="SUPFAM" id="SSF100895">
    <property type="entry name" value="Kazal-type serine protease inhibitors"/>
    <property type="match status" value="5"/>
</dbReference>
<dbReference type="SMART" id="SM00280">
    <property type="entry name" value="KAZAL"/>
    <property type="match status" value="5"/>
</dbReference>
<feature type="compositionally biased region" description="Polar residues" evidence="1">
    <location>
        <begin position="175"/>
        <end position="191"/>
    </location>
</feature>
<feature type="compositionally biased region" description="Basic and acidic residues" evidence="1">
    <location>
        <begin position="532"/>
        <end position="541"/>
    </location>
</feature>
<feature type="compositionally biased region" description="Gly residues" evidence="1">
    <location>
        <begin position="491"/>
        <end position="501"/>
    </location>
</feature>